<name>A0ABT3B148_9CYAN</name>
<evidence type="ECO:0000313" key="4">
    <source>
        <dbReference type="Proteomes" id="UP001526143"/>
    </source>
</evidence>
<keyword evidence="4" id="KW-1185">Reference proteome</keyword>
<evidence type="ECO:0000256" key="1">
    <source>
        <dbReference type="ARBA" id="ARBA00022737"/>
    </source>
</evidence>
<feature type="non-terminal residue" evidence="3">
    <location>
        <position position="1"/>
    </location>
</feature>
<dbReference type="InterPro" id="IPR008160">
    <property type="entry name" value="Collagen"/>
</dbReference>
<dbReference type="Pfam" id="PF01391">
    <property type="entry name" value="Collagen"/>
    <property type="match status" value="1"/>
</dbReference>
<evidence type="ECO:0000256" key="2">
    <source>
        <dbReference type="SAM" id="MobiDB-lite"/>
    </source>
</evidence>
<organism evidence="3 4">
    <name type="scientific">Plectonema radiosum NIES-515</name>
    <dbReference type="NCBI Taxonomy" id="2986073"/>
    <lineage>
        <taxon>Bacteria</taxon>
        <taxon>Bacillati</taxon>
        <taxon>Cyanobacteriota</taxon>
        <taxon>Cyanophyceae</taxon>
        <taxon>Oscillatoriophycideae</taxon>
        <taxon>Oscillatoriales</taxon>
        <taxon>Microcoleaceae</taxon>
        <taxon>Plectonema</taxon>
    </lineage>
</organism>
<dbReference type="Proteomes" id="UP001526143">
    <property type="component" value="Unassembled WGS sequence"/>
</dbReference>
<dbReference type="InterPro" id="IPR050938">
    <property type="entry name" value="Collagen_Structural_Proteins"/>
</dbReference>
<reference evidence="3 4" key="1">
    <citation type="submission" date="2022-10" db="EMBL/GenBank/DDBJ databases">
        <title>Identification of biosynthetic pathway for the production of the potent trypsin inhibitor radiosumin.</title>
        <authorList>
            <person name="Fewer D.P."/>
            <person name="Delbaje E."/>
            <person name="Ouyang X."/>
            <person name="Agostino P.D."/>
            <person name="Wahlsten M."/>
            <person name="Jokela J."/>
            <person name="Permi P."/>
            <person name="Haapaniemi E."/>
            <person name="Koistinen H."/>
        </authorList>
    </citation>
    <scope>NUCLEOTIDE SEQUENCE [LARGE SCALE GENOMIC DNA]</scope>
    <source>
        <strain evidence="3 4">NIES-515</strain>
    </source>
</reference>
<keyword evidence="1" id="KW-0677">Repeat</keyword>
<proteinExistence type="predicted"/>
<dbReference type="PANTHER" id="PTHR37456:SF3">
    <property type="entry name" value="COLLAGEN ALPHA-1(XXV) CHAIN"/>
    <property type="match status" value="1"/>
</dbReference>
<evidence type="ECO:0000313" key="3">
    <source>
        <dbReference type="EMBL" id="MCV3215099.1"/>
    </source>
</evidence>
<accession>A0ABT3B148</accession>
<dbReference type="EMBL" id="JAOWRF010000240">
    <property type="protein sequence ID" value="MCV3215099.1"/>
    <property type="molecule type" value="Genomic_DNA"/>
</dbReference>
<gene>
    <name evidence="3" type="ORF">OGM63_16530</name>
</gene>
<feature type="region of interest" description="Disordered" evidence="2">
    <location>
        <begin position="1"/>
        <end position="53"/>
    </location>
</feature>
<comment type="caution">
    <text evidence="3">The sequence shown here is derived from an EMBL/GenBank/DDBJ whole genome shotgun (WGS) entry which is preliminary data.</text>
</comment>
<protein>
    <submittedName>
        <fullName evidence="3">Collagen-like protein</fullName>
    </submittedName>
</protein>
<sequence>DTGATGAAGIQGPKGDTGATGAAGIQGPKGDTGATGAAGIQGPKGDTGATGAAGIQGLKGDTGATGAAGIQGLKGDKGDAGETPGTWQDLSLAMAWSNYGTGYDTPQIRKYTSGLIEVKGIIKKSIALVANETICTLPVGYRPSEIKLLATWASGGTSRIQVEPGGAIKLISGNSGGVGLNFFFSL</sequence>
<dbReference type="PANTHER" id="PTHR37456">
    <property type="entry name" value="SI:CH211-266K2.1"/>
    <property type="match status" value="1"/>
</dbReference>